<feature type="signal peptide" evidence="1">
    <location>
        <begin position="1"/>
        <end position="22"/>
    </location>
</feature>
<organism evidence="2 3">
    <name type="scientific">Hymenobacter setariae</name>
    <dbReference type="NCBI Taxonomy" id="2594794"/>
    <lineage>
        <taxon>Bacteria</taxon>
        <taxon>Pseudomonadati</taxon>
        <taxon>Bacteroidota</taxon>
        <taxon>Cytophagia</taxon>
        <taxon>Cytophagales</taxon>
        <taxon>Hymenobacteraceae</taxon>
        <taxon>Hymenobacter</taxon>
    </lineage>
</organism>
<evidence type="ECO:0000313" key="2">
    <source>
        <dbReference type="EMBL" id="TVT43597.1"/>
    </source>
</evidence>
<evidence type="ECO:0000256" key="1">
    <source>
        <dbReference type="SAM" id="SignalP"/>
    </source>
</evidence>
<protein>
    <submittedName>
        <fullName evidence="2">Uncharacterized protein</fullName>
    </submittedName>
</protein>
<keyword evidence="3" id="KW-1185">Reference proteome</keyword>
<name>A0A558C4G6_9BACT</name>
<dbReference type="EMBL" id="VMRJ01000001">
    <property type="protein sequence ID" value="TVT43597.1"/>
    <property type="molecule type" value="Genomic_DNA"/>
</dbReference>
<feature type="chain" id="PRO_5035161539" evidence="1">
    <location>
        <begin position="23"/>
        <end position="278"/>
    </location>
</feature>
<proteinExistence type="predicted"/>
<dbReference type="PROSITE" id="PS51257">
    <property type="entry name" value="PROKAR_LIPOPROTEIN"/>
    <property type="match status" value="1"/>
</dbReference>
<sequence length="278" mass="30365">MFLRYACRLLAPLLAVATLGCAPSYLLGVQPAQPHTLFASGEPMAEAAADSVALRLNFLGYEPEYLVFNAEYRNDSGRPIVIEPTAFAYAPVREVGVVPPTQRIRHGERVPAAVAAATQQLPWPALPPAPLPALDPEPQIVQLQDGANHEARKASRTDWVSIALFAVALGTDIASTTRRRPETFDQAQARATIHNVAWAYQAVSTANRVRHAATAEALAQRAGQLSEYALRRVVLQPGQQVRGYVYLPRFDHADGLQVLAPVGRRQVALSFVQSHQRR</sequence>
<accession>A0A558C4G6</accession>
<reference evidence="2 3" key="1">
    <citation type="submission" date="2019-07" db="EMBL/GenBank/DDBJ databases">
        <title>Hymenobacter sp. straun FUR1 Genome sequencing and assembly.</title>
        <authorList>
            <person name="Chhetri G."/>
        </authorList>
    </citation>
    <scope>NUCLEOTIDE SEQUENCE [LARGE SCALE GENOMIC DNA]</scope>
    <source>
        <strain evidence="2 3">Fur1</strain>
    </source>
</reference>
<comment type="caution">
    <text evidence="2">The sequence shown here is derived from an EMBL/GenBank/DDBJ whole genome shotgun (WGS) entry which is preliminary data.</text>
</comment>
<dbReference type="Proteomes" id="UP000317624">
    <property type="component" value="Unassembled WGS sequence"/>
</dbReference>
<dbReference type="OrthoDB" id="876970at2"/>
<gene>
    <name evidence="2" type="ORF">FNT36_05795</name>
</gene>
<evidence type="ECO:0000313" key="3">
    <source>
        <dbReference type="Proteomes" id="UP000317624"/>
    </source>
</evidence>
<keyword evidence="1" id="KW-0732">Signal</keyword>
<dbReference type="RefSeq" id="WP_144845249.1">
    <property type="nucleotide sequence ID" value="NZ_VMRJ01000001.1"/>
</dbReference>
<dbReference type="AlphaFoldDB" id="A0A558C4G6"/>